<dbReference type="EMBL" id="FRBI01000011">
    <property type="protein sequence ID" value="SHM43384.1"/>
    <property type="molecule type" value="Genomic_DNA"/>
</dbReference>
<sequence>MAGDITNPDFAEPGIGAAPKHKLFTVKNADGIPGWEVTQDAVQLVALAPGARPAESGGGQALRLKGEVPEHVGAVSQTVPTTPGRKTTISWMESPDLAGPAEPGAREQDYTVLIRPVETPRGPGRTKEVFAPAGSAGPAWVRRSVDFTPTGANVTVEFGAGLRGALSPLITGLALTAGDGRTPPPALFGTVTGSPVGAEPGETVTLTFAVGNRTAAPAHGEKATVVFRPLPPLAPAAGAPGTLTFPGRQLIAAEPPAQGAFKVTVPPGTAPGTYQAVADISYDGAPVADGTLTWLVEVVAVRSRADLDETGLSPSR</sequence>
<protein>
    <recommendedName>
        <fullName evidence="1">DUF642 domain-containing protein</fullName>
    </recommendedName>
</protein>
<evidence type="ECO:0000313" key="3">
    <source>
        <dbReference type="Proteomes" id="UP000184111"/>
    </source>
</evidence>
<dbReference type="AlphaFoldDB" id="A0A1M7IRF6"/>
<organism evidence="2 3">
    <name type="scientific">Actinacidiphila paucisporea</name>
    <dbReference type="NCBI Taxonomy" id="310782"/>
    <lineage>
        <taxon>Bacteria</taxon>
        <taxon>Bacillati</taxon>
        <taxon>Actinomycetota</taxon>
        <taxon>Actinomycetes</taxon>
        <taxon>Kitasatosporales</taxon>
        <taxon>Streptomycetaceae</taxon>
        <taxon>Actinacidiphila</taxon>
    </lineage>
</organism>
<proteinExistence type="predicted"/>
<evidence type="ECO:0000259" key="1">
    <source>
        <dbReference type="Pfam" id="PF04862"/>
    </source>
</evidence>
<feature type="domain" description="DUF642" evidence="1">
    <location>
        <begin position="4"/>
        <end position="173"/>
    </location>
</feature>
<reference evidence="2 3" key="1">
    <citation type="submission" date="2016-11" db="EMBL/GenBank/DDBJ databases">
        <authorList>
            <person name="Jaros S."/>
            <person name="Januszkiewicz K."/>
            <person name="Wedrychowicz H."/>
        </authorList>
    </citation>
    <scope>NUCLEOTIDE SEQUENCE [LARGE SCALE GENOMIC DNA]</scope>
    <source>
        <strain evidence="2 3">CGMCC 4.2025</strain>
    </source>
</reference>
<dbReference type="STRING" id="310782.SAMN05216499_11115"/>
<accession>A0A1M7IRF6</accession>
<evidence type="ECO:0000313" key="2">
    <source>
        <dbReference type="EMBL" id="SHM43384.1"/>
    </source>
</evidence>
<gene>
    <name evidence="2" type="ORF">SAMN05216499_11115</name>
</gene>
<keyword evidence="3" id="KW-1185">Reference proteome</keyword>
<name>A0A1M7IRF6_9ACTN</name>
<dbReference type="Pfam" id="PF04862">
    <property type="entry name" value="DUF642"/>
    <property type="match status" value="1"/>
</dbReference>
<dbReference type="InterPro" id="IPR006946">
    <property type="entry name" value="DGR2-like_dom"/>
</dbReference>
<dbReference type="Proteomes" id="UP000184111">
    <property type="component" value="Unassembled WGS sequence"/>
</dbReference>